<keyword evidence="2" id="KW-0963">Cytoplasm</keyword>
<evidence type="ECO:0000256" key="6">
    <source>
        <dbReference type="ARBA" id="ARBA00022845"/>
    </source>
</evidence>
<evidence type="ECO:0000256" key="3">
    <source>
        <dbReference type="ARBA" id="ARBA00022723"/>
    </source>
</evidence>
<dbReference type="GO" id="GO:0005737">
    <property type="term" value="C:cytoplasm"/>
    <property type="evidence" value="ECO:0007669"/>
    <property type="project" value="UniProtKB-SubCell"/>
</dbReference>
<keyword evidence="6 8" id="KW-0810">Translation regulation</keyword>
<evidence type="ECO:0000256" key="5">
    <source>
        <dbReference type="ARBA" id="ARBA00022833"/>
    </source>
</evidence>
<dbReference type="InterPro" id="IPR024161">
    <property type="entry name" value="Znf_nanos-typ"/>
</dbReference>
<accession>A0A813U046</accession>
<keyword evidence="11" id="KW-1185">Reference proteome</keyword>
<dbReference type="GO" id="GO:0008270">
    <property type="term" value="F:zinc ion binding"/>
    <property type="evidence" value="ECO:0007669"/>
    <property type="project" value="UniProtKB-KW"/>
</dbReference>
<name>A0A813U046_9BILA</name>
<keyword evidence="5" id="KW-0862">Zinc</keyword>
<feature type="domain" description="Nanos-type" evidence="9">
    <location>
        <begin position="105"/>
        <end position="159"/>
    </location>
</feature>
<comment type="caution">
    <text evidence="10">The sequence shown here is derived from an EMBL/GenBank/DDBJ whole genome shotgun (WGS) entry which is preliminary data.</text>
</comment>
<dbReference type="AlphaFoldDB" id="A0A813U046"/>
<dbReference type="InterPro" id="IPR008705">
    <property type="entry name" value="Nanos/Xcar2"/>
</dbReference>
<comment type="similarity">
    <text evidence="8">Belongs to the nanos family.</text>
</comment>
<gene>
    <name evidence="10" type="ORF">OXX778_LOCUS7474</name>
</gene>
<dbReference type="GO" id="GO:0006417">
    <property type="term" value="P:regulation of translation"/>
    <property type="evidence" value="ECO:0007669"/>
    <property type="project" value="UniProtKB-UniRule"/>
</dbReference>
<dbReference type="PROSITE" id="PS51522">
    <property type="entry name" value="ZF_NANOS"/>
    <property type="match status" value="1"/>
</dbReference>
<dbReference type="EMBL" id="CAJNOC010000956">
    <property type="protein sequence ID" value="CAF0821174.1"/>
    <property type="molecule type" value="Genomic_DNA"/>
</dbReference>
<keyword evidence="3" id="KW-0479">Metal-binding</keyword>
<keyword evidence="7 8" id="KW-0694">RNA-binding</keyword>
<reference evidence="10" key="1">
    <citation type="submission" date="2021-02" db="EMBL/GenBank/DDBJ databases">
        <authorList>
            <person name="Nowell W R."/>
        </authorList>
    </citation>
    <scope>NUCLEOTIDE SEQUENCE</scope>
    <source>
        <strain evidence="10">Ploen Becks lab</strain>
    </source>
</reference>
<dbReference type="PANTHER" id="PTHR12887">
    <property type="entry name" value="NANOS PROTEIN"/>
    <property type="match status" value="1"/>
</dbReference>
<comment type="subcellular location">
    <subcellularLocation>
        <location evidence="1">Cytoplasm</location>
    </subcellularLocation>
</comment>
<evidence type="ECO:0000259" key="9">
    <source>
        <dbReference type="PROSITE" id="PS51522"/>
    </source>
</evidence>
<evidence type="ECO:0000256" key="7">
    <source>
        <dbReference type="ARBA" id="ARBA00022884"/>
    </source>
</evidence>
<organism evidence="10 11">
    <name type="scientific">Brachionus calyciflorus</name>
    <dbReference type="NCBI Taxonomy" id="104777"/>
    <lineage>
        <taxon>Eukaryota</taxon>
        <taxon>Metazoa</taxon>
        <taxon>Spiralia</taxon>
        <taxon>Gnathifera</taxon>
        <taxon>Rotifera</taxon>
        <taxon>Eurotatoria</taxon>
        <taxon>Monogononta</taxon>
        <taxon>Pseudotrocha</taxon>
        <taxon>Ploima</taxon>
        <taxon>Brachionidae</taxon>
        <taxon>Brachionus</taxon>
    </lineage>
</organism>
<evidence type="ECO:0000256" key="4">
    <source>
        <dbReference type="ARBA" id="ARBA00022771"/>
    </source>
</evidence>
<sequence length="172" mass="19180">MISSSNTFLVAGLQHYVTLINIDSFLNNASNTNNKSVGNGLLSPTSSIESSNSGSAMSSYTNNSYSHRSFQSKLERPSDKIKIDVTKYQEQSARILEKNPNKIILCSFCKNNGEPEHIYRSHSIKNIHGRVTCPLLKEYKCPVCGESGENAHTITYCKKLKAQKRIQILSTF</sequence>
<dbReference type="OrthoDB" id="10010129at2759"/>
<evidence type="ECO:0000256" key="8">
    <source>
        <dbReference type="PROSITE-ProRule" id="PRU00855"/>
    </source>
</evidence>
<dbReference type="Gene3D" id="4.10.60.30">
    <property type="entry name" value="Nanos, RNA-binding domain"/>
    <property type="match status" value="1"/>
</dbReference>
<keyword evidence="4 8" id="KW-0863">Zinc-finger</keyword>
<proteinExistence type="inferred from homology"/>
<dbReference type="Proteomes" id="UP000663879">
    <property type="component" value="Unassembled WGS sequence"/>
</dbReference>
<dbReference type="Pfam" id="PF05741">
    <property type="entry name" value="zf-nanos"/>
    <property type="match status" value="1"/>
</dbReference>
<dbReference type="InterPro" id="IPR038129">
    <property type="entry name" value="Nanos_sf"/>
</dbReference>
<evidence type="ECO:0000256" key="1">
    <source>
        <dbReference type="ARBA" id="ARBA00004496"/>
    </source>
</evidence>
<evidence type="ECO:0000313" key="11">
    <source>
        <dbReference type="Proteomes" id="UP000663879"/>
    </source>
</evidence>
<evidence type="ECO:0000256" key="2">
    <source>
        <dbReference type="ARBA" id="ARBA00022490"/>
    </source>
</evidence>
<evidence type="ECO:0000313" key="10">
    <source>
        <dbReference type="EMBL" id="CAF0821174.1"/>
    </source>
</evidence>
<protein>
    <recommendedName>
        <fullName evidence="9">Nanos-type domain-containing protein</fullName>
    </recommendedName>
</protein>
<dbReference type="GO" id="GO:0003723">
    <property type="term" value="F:RNA binding"/>
    <property type="evidence" value="ECO:0007669"/>
    <property type="project" value="UniProtKB-UniRule"/>
</dbReference>